<organism evidence="5 6">
    <name type="scientific">Candida viswanathii</name>
    <dbReference type="NCBI Taxonomy" id="5486"/>
    <lineage>
        <taxon>Eukaryota</taxon>
        <taxon>Fungi</taxon>
        <taxon>Dikarya</taxon>
        <taxon>Ascomycota</taxon>
        <taxon>Saccharomycotina</taxon>
        <taxon>Pichiomycetes</taxon>
        <taxon>Debaryomycetaceae</taxon>
        <taxon>Candida/Lodderomyces clade</taxon>
        <taxon>Candida</taxon>
    </lineage>
</organism>
<proteinExistence type="inferred from homology"/>
<dbReference type="STRING" id="5486.A0A367XWN0"/>
<name>A0A367XWN0_9ASCO</name>
<accession>A0A367XWN0</accession>
<dbReference type="GO" id="GO:0033389">
    <property type="term" value="P:putrescine biosynthetic process from arginine, via agmatine"/>
    <property type="evidence" value="ECO:0007669"/>
    <property type="project" value="TreeGrafter"/>
</dbReference>
<evidence type="ECO:0000259" key="4">
    <source>
        <dbReference type="PROSITE" id="PS50181"/>
    </source>
</evidence>
<reference evidence="5 6" key="1">
    <citation type="submission" date="2018-06" db="EMBL/GenBank/DDBJ databases">
        <title>Whole genome sequencing of Candida tropicalis (genome annotated by CSBL at Korea University).</title>
        <authorList>
            <person name="Ahn J."/>
        </authorList>
    </citation>
    <scope>NUCLEOTIDE SEQUENCE [LARGE SCALE GENOMIC DNA]</scope>
    <source>
        <strain evidence="5 6">ATCC 20962</strain>
    </source>
</reference>
<dbReference type="InterPro" id="IPR001810">
    <property type="entry name" value="F-box_dom"/>
</dbReference>
<dbReference type="GO" id="GO:0046872">
    <property type="term" value="F:metal ion binding"/>
    <property type="evidence" value="ECO:0007669"/>
    <property type="project" value="UniProtKB-KW"/>
</dbReference>
<dbReference type="Proteomes" id="UP000253472">
    <property type="component" value="Unassembled WGS sequence"/>
</dbReference>
<sequence>MDNALAFKQMDEAFKDLLDRNLRPLNVIHFDAHLDTWKPDKYPSFWESDQNEINHGSMLWKAHEEGLTSKTNIHAGLFQDWADDIWLKGPEYVVNKILKTIPKDTPTYISVDVDVLDPGFTSGTGTQEPGGWLPREGLEVVGADVVEVAPAYDIAEITATNGAQVAYEILTSMVKRGNLDRSLVKNVIHTFDIDIYKANESLLTRFPDEVLARIFKHLTKKDVARMKYVHRNFHNVAKAILLRSIVVFTEDKKAYSFPVQWADYTYSSSEKFFRMFRSRYFDPEYNKTLIFMGPLGEKADYVERLKHAFNDVQLYNTIKVGQLNVVSVTVWDKKGHLKRAGWSWRRTKATVYTMDTMHTMETMDFTCKYSTYQLGIVDDQDIDFQLFALALSSHSLTKLEMICKVDGLGLEFDNILCHHSRSAMPLGFRLLKLEDFPRLKELVYDGGKYSVNRSGHKPRLVYLAY</sequence>
<dbReference type="PROSITE" id="PS50181">
    <property type="entry name" value="FBOX"/>
    <property type="match status" value="1"/>
</dbReference>
<dbReference type="CDD" id="cd09917">
    <property type="entry name" value="F-box_SF"/>
    <property type="match status" value="1"/>
</dbReference>
<dbReference type="EMBL" id="QLNQ01000028">
    <property type="protein sequence ID" value="RCK57799.1"/>
    <property type="molecule type" value="Genomic_DNA"/>
</dbReference>
<dbReference type="SUPFAM" id="SSF52768">
    <property type="entry name" value="Arginase/deacetylase"/>
    <property type="match status" value="1"/>
</dbReference>
<evidence type="ECO:0000256" key="2">
    <source>
        <dbReference type="ARBA" id="ARBA00022801"/>
    </source>
</evidence>
<dbReference type="Pfam" id="PF00491">
    <property type="entry name" value="Arginase"/>
    <property type="match status" value="1"/>
</dbReference>
<keyword evidence="6" id="KW-1185">Reference proteome</keyword>
<dbReference type="Pfam" id="PF00646">
    <property type="entry name" value="F-box"/>
    <property type="match status" value="1"/>
</dbReference>
<evidence type="ECO:0000313" key="5">
    <source>
        <dbReference type="EMBL" id="RCK57799.1"/>
    </source>
</evidence>
<dbReference type="PROSITE" id="PS51409">
    <property type="entry name" value="ARGINASE_2"/>
    <property type="match status" value="1"/>
</dbReference>
<dbReference type="InterPro" id="IPR023696">
    <property type="entry name" value="Ureohydrolase_dom_sf"/>
</dbReference>
<evidence type="ECO:0000256" key="1">
    <source>
        <dbReference type="ARBA" id="ARBA00022723"/>
    </source>
</evidence>
<feature type="domain" description="F-box" evidence="4">
    <location>
        <begin position="200"/>
        <end position="245"/>
    </location>
</feature>
<comment type="similarity">
    <text evidence="3">Belongs to the arginase family.</text>
</comment>
<dbReference type="SUPFAM" id="SSF81383">
    <property type="entry name" value="F-box domain"/>
    <property type="match status" value="1"/>
</dbReference>
<gene>
    <name evidence="5" type="primary">GBU1_1</name>
    <name evidence="5" type="ORF">Cantr_06861</name>
</gene>
<evidence type="ECO:0000313" key="6">
    <source>
        <dbReference type="Proteomes" id="UP000253472"/>
    </source>
</evidence>
<evidence type="ECO:0000256" key="3">
    <source>
        <dbReference type="PROSITE-ProRule" id="PRU00742"/>
    </source>
</evidence>
<dbReference type="PANTHER" id="PTHR11358">
    <property type="entry name" value="ARGINASE/AGMATINASE"/>
    <property type="match status" value="1"/>
</dbReference>
<protein>
    <submittedName>
        <fullName evidence="5">Guanidinobutyrase</fullName>
    </submittedName>
</protein>
<keyword evidence="1" id="KW-0479">Metal-binding</keyword>
<dbReference type="PANTHER" id="PTHR11358:SF26">
    <property type="entry name" value="GUANIDINO ACID HYDROLASE, MITOCHONDRIAL"/>
    <property type="match status" value="1"/>
</dbReference>
<dbReference type="Gene3D" id="3.40.800.10">
    <property type="entry name" value="Ureohydrolase domain"/>
    <property type="match status" value="1"/>
</dbReference>
<comment type="caution">
    <text evidence="5">The sequence shown here is derived from an EMBL/GenBank/DDBJ whole genome shotgun (WGS) entry which is preliminary data.</text>
</comment>
<keyword evidence="2" id="KW-0378">Hydrolase</keyword>
<dbReference type="InterPro" id="IPR036047">
    <property type="entry name" value="F-box-like_dom_sf"/>
</dbReference>
<dbReference type="InterPro" id="IPR006035">
    <property type="entry name" value="Ureohydrolase"/>
</dbReference>
<dbReference type="OrthoDB" id="288726at2759"/>
<dbReference type="AlphaFoldDB" id="A0A367XWN0"/>
<dbReference type="GO" id="GO:0008783">
    <property type="term" value="F:agmatinase activity"/>
    <property type="evidence" value="ECO:0007669"/>
    <property type="project" value="TreeGrafter"/>
</dbReference>